<accession>A0A1K2H9X2</accession>
<evidence type="ECO:0000313" key="2">
    <source>
        <dbReference type="EMBL" id="SFZ73421.1"/>
    </source>
</evidence>
<keyword evidence="3" id="KW-1185">Reference proteome</keyword>
<gene>
    <name evidence="2" type="ORF">SAMN02745887_00814</name>
</gene>
<dbReference type="EMBL" id="FPKR01000003">
    <property type="protein sequence ID" value="SFZ73421.1"/>
    <property type="molecule type" value="Genomic_DNA"/>
</dbReference>
<feature type="transmembrane region" description="Helical" evidence="1">
    <location>
        <begin position="377"/>
        <end position="401"/>
    </location>
</feature>
<dbReference type="Pfam" id="PF05940">
    <property type="entry name" value="NnrS"/>
    <property type="match status" value="1"/>
</dbReference>
<dbReference type="OrthoDB" id="9770040at2"/>
<proteinExistence type="predicted"/>
<reference evidence="2 3" key="1">
    <citation type="submission" date="2016-11" db="EMBL/GenBank/DDBJ databases">
        <authorList>
            <person name="Jaros S."/>
            <person name="Januszkiewicz K."/>
            <person name="Wedrychowicz H."/>
        </authorList>
    </citation>
    <scope>NUCLEOTIDE SEQUENCE [LARGE SCALE GENOMIC DNA]</scope>
    <source>
        <strain evidence="2 3">DSM 18899</strain>
    </source>
</reference>
<dbReference type="AlphaFoldDB" id="A0A1K2H9X2"/>
<evidence type="ECO:0000256" key="1">
    <source>
        <dbReference type="SAM" id="Phobius"/>
    </source>
</evidence>
<name>A0A1K2H9X2_9NEIS</name>
<feature type="transmembrane region" description="Helical" evidence="1">
    <location>
        <begin position="350"/>
        <end position="371"/>
    </location>
</feature>
<protein>
    <submittedName>
        <fullName evidence="2">Uncharacterized protein involved in response to NO</fullName>
    </submittedName>
</protein>
<keyword evidence="1" id="KW-1133">Transmembrane helix</keyword>
<feature type="transmembrane region" description="Helical" evidence="1">
    <location>
        <begin position="75"/>
        <end position="93"/>
    </location>
</feature>
<feature type="transmembrane region" description="Helical" evidence="1">
    <location>
        <begin position="34"/>
        <end position="55"/>
    </location>
</feature>
<dbReference type="InterPro" id="IPR010266">
    <property type="entry name" value="NnrS"/>
</dbReference>
<dbReference type="STRING" id="1121279.SAMN02745887_00814"/>
<feature type="transmembrane region" description="Helical" evidence="1">
    <location>
        <begin position="285"/>
        <end position="305"/>
    </location>
</feature>
<dbReference type="Proteomes" id="UP000186513">
    <property type="component" value="Unassembled WGS sequence"/>
</dbReference>
<organism evidence="2 3">
    <name type="scientific">Chitinimonas taiwanensis DSM 18899</name>
    <dbReference type="NCBI Taxonomy" id="1121279"/>
    <lineage>
        <taxon>Bacteria</taxon>
        <taxon>Pseudomonadati</taxon>
        <taxon>Pseudomonadota</taxon>
        <taxon>Betaproteobacteria</taxon>
        <taxon>Neisseriales</taxon>
        <taxon>Chitinibacteraceae</taxon>
        <taxon>Chitinimonas</taxon>
    </lineage>
</organism>
<feature type="transmembrane region" description="Helical" evidence="1">
    <location>
        <begin position="190"/>
        <end position="210"/>
    </location>
</feature>
<keyword evidence="1" id="KW-0812">Transmembrane</keyword>
<feature type="transmembrane region" description="Helical" evidence="1">
    <location>
        <begin position="254"/>
        <end position="273"/>
    </location>
</feature>
<evidence type="ECO:0000313" key="3">
    <source>
        <dbReference type="Proteomes" id="UP000186513"/>
    </source>
</evidence>
<sequence>MSLTVFNTSIEPPSPPTPAVGSAWQRLRSVPHRAYFGAGVLAILSLGFWWALAIARPLLGSYPALMVHGLMTPLGVFPLFMLGFIFTAGPRWLNVSEPADAASHLPLALAYLAGLWLALAGFSLGGSWPAAGFLLMQLSWSIASLRWWRLYQRSQVADKRHGLRILLAMGLGALALMLALLWVRSGDGRLWWLARQIVFWGLLLPVFLTVSHRMLPFFTQSALPGHASWRPHWLLDGWLAGCALLIMADAFGQAWLAALSAFALAASLAYTSWRWGLRASLQNRLLAMLHLSFAWLAPALLLQGLHSAGVAVGAAPAHAIGLGFCCTMLVGFVTRVTLGHGGRDLVADNTYWTIYLGLHAVAALRVGLALWGGPPAWLHLASAGWLLLMLAWAARVLPIYWHARADGKPG</sequence>
<keyword evidence="1" id="KW-0472">Membrane</keyword>
<feature type="transmembrane region" description="Helical" evidence="1">
    <location>
        <begin position="317"/>
        <end position="338"/>
    </location>
</feature>
<feature type="transmembrane region" description="Helical" evidence="1">
    <location>
        <begin position="163"/>
        <end position="184"/>
    </location>
</feature>
<dbReference type="RefSeq" id="WP_084658158.1">
    <property type="nucleotide sequence ID" value="NZ_FPKR01000003.1"/>
</dbReference>
<feature type="transmembrane region" description="Helical" evidence="1">
    <location>
        <begin position="105"/>
        <end position="124"/>
    </location>
</feature>